<feature type="transmembrane region" description="Helical" evidence="8">
    <location>
        <begin position="344"/>
        <end position="361"/>
    </location>
</feature>
<gene>
    <name evidence="9" type="ORF">D1223_10500</name>
</gene>
<evidence type="ECO:0000256" key="3">
    <source>
        <dbReference type="ARBA" id="ARBA00022448"/>
    </source>
</evidence>
<dbReference type="InterPro" id="IPR000060">
    <property type="entry name" value="BCCT_transptr"/>
</dbReference>
<evidence type="ECO:0000256" key="7">
    <source>
        <dbReference type="ARBA" id="ARBA00023136"/>
    </source>
</evidence>
<dbReference type="PANTHER" id="PTHR30047">
    <property type="entry name" value="HIGH-AFFINITY CHOLINE TRANSPORT PROTEIN-RELATED"/>
    <property type="match status" value="1"/>
</dbReference>
<keyword evidence="6 8" id="KW-1133">Transmembrane helix</keyword>
<dbReference type="PANTHER" id="PTHR30047:SF7">
    <property type="entry name" value="HIGH-AFFINITY CHOLINE TRANSPORT PROTEIN"/>
    <property type="match status" value="1"/>
</dbReference>
<evidence type="ECO:0000256" key="5">
    <source>
        <dbReference type="ARBA" id="ARBA00022692"/>
    </source>
</evidence>
<keyword evidence="3" id="KW-0813">Transport</keyword>
<feature type="transmembrane region" description="Helical" evidence="8">
    <location>
        <begin position="287"/>
        <end position="310"/>
    </location>
</feature>
<dbReference type="Pfam" id="PF02028">
    <property type="entry name" value="BCCT"/>
    <property type="match status" value="1"/>
</dbReference>
<feature type="transmembrane region" description="Helical" evidence="8">
    <location>
        <begin position="212"/>
        <end position="236"/>
    </location>
</feature>
<evidence type="ECO:0000256" key="6">
    <source>
        <dbReference type="ARBA" id="ARBA00022989"/>
    </source>
</evidence>
<dbReference type="AlphaFoldDB" id="A0A399RCS1"/>
<comment type="similarity">
    <text evidence="2">Belongs to the BCCT transporter (TC 2.A.15) family.</text>
</comment>
<dbReference type="Proteomes" id="UP000266385">
    <property type="component" value="Unassembled WGS sequence"/>
</dbReference>
<proteinExistence type="inferred from homology"/>
<feature type="transmembrane region" description="Helical" evidence="8">
    <location>
        <begin position="501"/>
        <end position="520"/>
    </location>
</feature>
<evidence type="ECO:0000256" key="8">
    <source>
        <dbReference type="SAM" id="Phobius"/>
    </source>
</evidence>
<dbReference type="NCBIfam" id="TIGR00842">
    <property type="entry name" value="bcct"/>
    <property type="match status" value="1"/>
</dbReference>
<comment type="caution">
    <text evidence="9">The sequence shown here is derived from an EMBL/GenBank/DDBJ whole genome shotgun (WGS) entry which is preliminary data.</text>
</comment>
<dbReference type="GO" id="GO:0022857">
    <property type="term" value="F:transmembrane transporter activity"/>
    <property type="evidence" value="ECO:0007669"/>
    <property type="project" value="InterPro"/>
</dbReference>
<accession>A0A399RCS1</accession>
<keyword evidence="4" id="KW-1003">Cell membrane</keyword>
<evidence type="ECO:0000256" key="2">
    <source>
        <dbReference type="ARBA" id="ARBA00005658"/>
    </source>
</evidence>
<organism evidence="9 10">
    <name type="scientific">Henriciella mobilis</name>
    <dbReference type="NCBI Taxonomy" id="2305467"/>
    <lineage>
        <taxon>Bacteria</taxon>
        <taxon>Pseudomonadati</taxon>
        <taxon>Pseudomonadota</taxon>
        <taxon>Alphaproteobacteria</taxon>
        <taxon>Hyphomonadales</taxon>
        <taxon>Hyphomonadaceae</taxon>
        <taxon>Henriciella</taxon>
    </lineage>
</organism>
<evidence type="ECO:0000313" key="10">
    <source>
        <dbReference type="Proteomes" id="UP000266385"/>
    </source>
</evidence>
<keyword evidence="5 8" id="KW-0812">Transmembrane</keyword>
<name>A0A399RCS1_9PROT</name>
<feature type="transmembrane region" description="Helical" evidence="8">
    <location>
        <begin position="117"/>
        <end position="136"/>
    </location>
</feature>
<dbReference type="GO" id="GO:0005886">
    <property type="term" value="C:plasma membrane"/>
    <property type="evidence" value="ECO:0007669"/>
    <property type="project" value="UniProtKB-SubCell"/>
</dbReference>
<dbReference type="RefSeq" id="WP_119376386.1">
    <property type="nucleotide sequence ID" value="NZ_QWFX01000013.1"/>
</dbReference>
<dbReference type="OrthoDB" id="9775735at2"/>
<evidence type="ECO:0000256" key="4">
    <source>
        <dbReference type="ARBA" id="ARBA00022475"/>
    </source>
</evidence>
<evidence type="ECO:0000256" key="1">
    <source>
        <dbReference type="ARBA" id="ARBA00004651"/>
    </source>
</evidence>
<feature type="transmembrane region" description="Helical" evidence="8">
    <location>
        <begin position="38"/>
        <end position="57"/>
    </location>
</feature>
<evidence type="ECO:0000313" key="9">
    <source>
        <dbReference type="EMBL" id="RIJ27847.1"/>
    </source>
</evidence>
<dbReference type="EMBL" id="QWFX01000013">
    <property type="protein sequence ID" value="RIJ27847.1"/>
    <property type="molecule type" value="Genomic_DNA"/>
</dbReference>
<comment type="subcellular location">
    <subcellularLocation>
        <location evidence="1">Cell membrane</location>
        <topology evidence="1">Multi-pass membrane protein</topology>
    </subcellularLocation>
</comment>
<feature type="transmembrane region" description="Helical" evidence="8">
    <location>
        <begin position="168"/>
        <end position="191"/>
    </location>
</feature>
<feature type="transmembrane region" description="Helical" evidence="8">
    <location>
        <begin position="77"/>
        <end position="96"/>
    </location>
</feature>
<dbReference type="PROSITE" id="PS01303">
    <property type="entry name" value="BCCT"/>
    <property type="match status" value="1"/>
</dbReference>
<reference evidence="9 10" key="1">
    <citation type="submission" date="2018-08" db="EMBL/GenBank/DDBJ databases">
        <title>Henriciella mobilis sp. nov., isolated from seawater.</title>
        <authorList>
            <person name="Cheng H."/>
            <person name="Wu Y.-H."/>
            <person name="Xu X.-W."/>
            <person name="Guo L.-L."/>
        </authorList>
    </citation>
    <scope>NUCLEOTIDE SEQUENCE [LARGE SCALE GENOMIC DNA]</scope>
    <source>
        <strain evidence="9 10">JN25</strain>
    </source>
</reference>
<feature type="transmembrane region" description="Helical" evidence="8">
    <location>
        <begin position="256"/>
        <end position="275"/>
    </location>
</feature>
<feature type="transmembrane region" description="Helical" evidence="8">
    <location>
        <begin position="425"/>
        <end position="444"/>
    </location>
</feature>
<sequence length="545" mass="58837">MSDTDLQSDLEYQSEYETDYEVGQDNVEMLGLDIHNPVFFLSAGLVILFALVSLIFPGATAVGLETAREWTLQTFDWLFAMTPVLLTIFCLALAISPLGKIRLGGVDARPEFAIHSWIAMLFAAGVGIGFMFYGAAEPLAYYSDWFGTPFNVEPGTPEARRLAFSATIFHWGISPWAIYAIVGLALGFFTYNKGLPLTIRSAFYPILGERVWGFWGHVIDTLAVISTVFGLATTIGIGATQASSGVAYLLDQPVTLGMQILLVLSITGLAVISVLRGMDGGVKLLSNINMSIALILMIFVFILGPTLAIVSGFGQNLFTYLIDAPALSNWFGREDTAWFHDWTIFYWAWWISWSPFVGMFIARISKGRTVREYLTVVILAPVVIGVIWFTTFGETAIQQFEAGQGDLADGMSTASLTLFEMLNSLPIAAITSTAAIFLLVVFIVTSADSGALVVDAITSGGKTDAPVTQRVFWACMLGVTASMLLYGGGRATLQSLQAGTITAALPFTSIVLVSCVSLLLGMRDELRVMKAAEESELSASASAGE</sequence>
<keyword evidence="7 8" id="KW-0472">Membrane</keyword>
<feature type="transmembrane region" description="Helical" evidence="8">
    <location>
        <begin position="373"/>
        <end position="391"/>
    </location>
</feature>
<protein>
    <submittedName>
        <fullName evidence="9">BCCT family transporter</fullName>
    </submittedName>
</protein>
<feature type="transmembrane region" description="Helical" evidence="8">
    <location>
        <begin position="471"/>
        <end position="489"/>
    </location>
</feature>
<keyword evidence="10" id="KW-1185">Reference proteome</keyword>
<dbReference type="InterPro" id="IPR018093">
    <property type="entry name" value="BCCT_CS"/>
</dbReference>